<dbReference type="AlphaFoldDB" id="A0A6J0MXG1"/>
<dbReference type="RefSeq" id="XP_018476493.1">
    <property type="nucleotide sequence ID" value="XM_018620991.2"/>
</dbReference>
<evidence type="ECO:0000313" key="3">
    <source>
        <dbReference type="RefSeq" id="XP_018476493.1"/>
    </source>
</evidence>
<keyword evidence="2" id="KW-1185">Reference proteome</keyword>
<reference evidence="3" key="2">
    <citation type="submission" date="2025-08" db="UniProtKB">
        <authorList>
            <consortium name="RefSeq"/>
        </authorList>
    </citation>
    <scope>IDENTIFICATION</scope>
    <source>
        <tissue evidence="3">Leaf</tissue>
    </source>
</reference>
<proteinExistence type="predicted"/>
<sequence length="318" mass="35448">MSVDPRFLYHAEEESLRYRVGDSSTKSREELDRRFESCGFRQGFCGKDKDEMRYSNGDDEDDECVQRRNSLIQPVSGGWELVVRDDDEEKKSSMDRHNKVTIASNTDGNVSSSQCCYTQTQAKRGFASVDKERATSFDSLKSILSDPVTGALMSDAAILPCGHSFGAGGLKEVKRMKACYTCSQPTSEGSEKPNLSQNCCSCFLPRRGIRSCSLVQAKERKHKRTFCVPNITDTHKNNSRGIQFPFSIGDRIIIEGNKRTPPRFVGRKAVIMTHCLNGWYVVKTVDNGESIKLQHCSLAKIHSDNSPSEVTVAEMAAS</sequence>
<dbReference type="OrthoDB" id="667871at2759"/>
<gene>
    <name evidence="3" type="primary">LOC108847674</name>
</gene>
<reference evidence="2" key="1">
    <citation type="journal article" date="2019" name="Database">
        <title>The radish genome database (RadishGD): an integrated information resource for radish genomics.</title>
        <authorList>
            <person name="Yu H.J."/>
            <person name="Baek S."/>
            <person name="Lee Y.J."/>
            <person name="Cho A."/>
            <person name="Mun J.H."/>
        </authorList>
    </citation>
    <scope>NUCLEOTIDE SEQUENCE [LARGE SCALE GENOMIC DNA]</scope>
    <source>
        <strain evidence="2">cv. WK10039</strain>
    </source>
</reference>
<accession>A0A6J0MXG1</accession>
<feature type="domain" description="PUB 62/63 C-terminal" evidence="1">
    <location>
        <begin position="242"/>
        <end position="300"/>
    </location>
</feature>
<dbReference type="Proteomes" id="UP000504610">
    <property type="component" value="Chromosome 3"/>
</dbReference>
<organism evidence="2 3">
    <name type="scientific">Raphanus sativus</name>
    <name type="common">Radish</name>
    <name type="synonym">Raphanus raphanistrum var. sativus</name>
    <dbReference type="NCBI Taxonomy" id="3726"/>
    <lineage>
        <taxon>Eukaryota</taxon>
        <taxon>Viridiplantae</taxon>
        <taxon>Streptophyta</taxon>
        <taxon>Embryophyta</taxon>
        <taxon>Tracheophyta</taxon>
        <taxon>Spermatophyta</taxon>
        <taxon>Magnoliopsida</taxon>
        <taxon>eudicotyledons</taxon>
        <taxon>Gunneridae</taxon>
        <taxon>Pentapetalae</taxon>
        <taxon>rosids</taxon>
        <taxon>malvids</taxon>
        <taxon>Brassicales</taxon>
        <taxon>Brassicaceae</taxon>
        <taxon>Brassiceae</taxon>
        <taxon>Raphanus</taxon>
    </lineage>
</organism>
<dbReference type="PANTHER" id="PTHR33644">
    <property type="entry name" value="U-BOX DOMAIN-CONTAINING PROTEIN 62-RELATED"/>
    <property type="match status" value="1"/>
</dbReference>
<evidence type="ECO:0000313" key="2">
    <source>
        <dbReference type="Proteomes" id="UP000504610"/>
    </source>
</evidence>
<evidence type="ECO:0000259" key="1">
    <source>
        <dbReference type="Pfam" id="PF23112"/>
    </source>
</evidence>
<dbReference type="SUPFAM" id="SSF57850">
    <property type="entry name" value="RING/U-box"/>
    <property type="match status" value="1"/>
</dbReference>
<dbReference type="InterPro" id="IPR057649">
    <property type="entry name" value="PUB62-63_C"/>
</dbReference>
<protein>
    <submittedName>
        <fullName evidence="3">U-box domain-containing protein 63 isoform X3</fullName>
    </submittedName>
</protein>
<dbReference type="GeneID" id="108847674"/>
<dbReference type="PANTHER" id="PTHR33644:SF4">
    <property type="entry name" value="U-BOX DOMAIN-CONTAINING PROTEIN 63"/>
    <property type="match status" value="1"/>
</dbReference>
<dbReference type="Pfam" id="PF23112">
    <property type="entry name" value="PUB62-63_C"/>
    <property type="match status" value="1"/>
</dbReference>
<name>A0A6J0MXG1_RAPSA</name>